<dbReference type="STRING" id="59196.RICGR_0374"/>
<protein>
    <submittedName>
        <fullName evidence="3">AsmA family</fullName>
    </submittedName>
</protein>
<dbReference type="PANTHER" id="PTHR30441">
    <property type="entry name" value="DUF748 DOMAIN-CONTAINING PROTEIN"/>
    <property type="match status" value="1"/>
</dbReference>
<proteinExistence type="predicted"/>
<dbReference type="AlphaFoldDB" id="A8PLB0"/>
<evidence type="ECO:0000313" key="3">
    <source>
        <dbReference type="EMBL" id="EDP45974.1"/>
    </source>
</evidence>
<dbReference type="RefSeq" id="WP_006034961.1">
    <property type="nucleotide sequence ID" value="NZ_AAQJ02000001.1"/>
</dbReference>
<dbReference type="eggNOG" id="COG2982">
    <property type="taxonomic scope" value="Bacteria"/>
</dbReference>
<dbReference type="GO" id="GO:0090313">
    <property type="term" value="P:regulation of protein targeting to membrane"/>
    <property type="evidence" value="ECO:0007669"/>
    <property type="project" value="TreeGrafter"/>
</dbReference>
<evidence type="ECO:0000259" key="2">
    <source>
        <dbReference type="Pfam" id="PF05170"/>
    </source>
</evidence>
<feature type="domain" description="AsmA" evidence="2">
    <location>
        <begin position="316"/>
        <end position="470"/>
    </location>
</feature>
<keyword evidence="4" id="KW-1185">Reference proteome</keyword>
<reference evidence="3" key="1">
    <citation type="submission" date="2006-04" db="EMBL/GenBank/DDBJ databases">
        <authorList>
            <person name="Seshadri R."/>
            <person name="Federici B.A."/>
        </authorList>
    </citation>
    <scope>NUCLEOTIDE SEQUENCE [LARGE SCALE GENOMIC DNA]</scope>
</reference>
<feature type="transmembrane region" description="Helical" evidence="1">
    <location>
        <begin position="7"/>
        <end position="30"/>
    </location>
</feature>
<comment type="caution">
    <text evidence="3">The sequence shown here is derived from an EMBL/GenBank/DDBJ whole genome shotgun (WGS) entry which is preliminary data.</text>
</comment>
<keyword evidence="1" id="KW-0472">Membrane</keyword>
<dbReference type="Proteomes" id="UP000054075">
    <property type="component" value="Unassembled WGS sequence"/>
</dbReference>
<dbReference type="Pfam" id="PF05170">
    <property type="entry name" value="AsmA"/>
    <property type="match status" value="2"/>
</dbReference>
<sequence length="559" mass="62509">MPKLFRIVLMLISAVILLGLVSLIGLVVFVNPNDLKPQISQAVTQFTGRQLHLDGNIQWSIFPWLGLQLNDASLANSPGFGRNPLAQIKKLDIQVRLLPLFHKQLEIGKLQLNGLALYLVKNAQGHVNWEGPWSSSSKTTPTHPDSHPLEHLKPLGFIVAGLGIRNGHIIYADQQKNKRYEITHLQLKSTHLAVNKRSPVDIQFNLNTNASMKAAVKLRSTLLWRADDNQLELNPFHLNTFLQDARTPKKELPFSLKGNIFIDLNKQTLNADKLMAFINHTPLTGHILGQNFLNNPYFTGSFTSPHMNVGRFVFKKMQLGFQFKDNLLTLKPIQGQFYQGHYQGDATINFNSKNPFITAQSQFNQINTASLFRDLTNMSQIQLAGLASLNFTLTTQGNTAESFIKNLNGQGQFNIDHGALKGINVSYWISFGKALLRHQVAPKKMNAETPFDQFNGRFTIVQGILNNPDLVIRSGRLRVHGKGVLNLPQQHIDYELMAQPLLADGSPEGVAIPIRISGPLQQVVISPILDQLSVGIIKEKLKGKLENTLKKLDLNKLFP</sequence>
<keyword evidence="1" id="KW-1133">Transmembrane helix</keyword>
<evidence type="ECO:0000313" key="4">
    <source>
        <dbReference type="Proteomes" id="UP000054075"/>
    </source>
</evidence>
<keyword evidence="1" id="KW-0812">Transmembrane</keyword>
<dbReference type="PANTHER" id="PTHR30441:SF4">
    <property type="entry name" value="PROTEIN ASMA"/>
    <property type="match status" value="1"/>
</dbReference>
<reference evidence="3" key="2">
    <citation type="submission" date="2007-10" db="EMBL/GenBank/DDBJ databases">
        <authorList>
            <person name="Myers G.S."/>
        </authorList>
    </citation>
    <scope>NUCLEOTIDE SEQUENCE [LARGE SCALE GENOMIC DNA]</scope>
</reference>
<dbReference type="InterPro" id="IPR007844">
    <property type="entry name" value="AsmA"/>
</dbReference>
<organism evidence="3 4">
    <name type="scientific">Rickettsiella grylli</name>
    <dbReference type="NCBI Taxonomy" id="59196"/>
    <lineage>
        <taxon>Bacteria</taxon>
        <taxon>Pseudomonadati</taxon>
        <taxon>Pseudomonadota</taxon>
        <taxon>Gammaproteobacteria</taxon>
        <taxon>Legionellales</taxon>
        <taxon>Coxiellaceae</taxon>
        <taxon>Rickettsiella</taxon>
    </lineage>
</organism>
<name>A8PLB0_9COXI</name>
<dbReference type="OrthoDB" id="9766390at2"/>
<dbReference type="GO" id="GO:0005886">
    <property type="term" value="C:plasma membrane"/>
    <property type="evidence" value="ECO:0007669"/>
    <property type="project" value="TreeGrafter"/>
</dbReference>
<dbReference type="EMBL" id="AAQJ02000001">
    <property type="protein sequence ID" value="EDP45974.1"/>
    <property type="molecule type" value="Genomic_DNA"/>
</dbReference>
<gene>
    <name evidence="3" type="ORF">RICGR_0374</name>
</gene>
<dbReference type="InterPro" id="IPR052894">
    <property type="entry name" value="AsmA-related"/>
</dbReference>
<feature type="domain" description="AsmA" evidence="2">
    <location>
        <begin position="6"/>
        <end position="206"/>
    </location>
</feature>
<evidence type="ECO:0000256" key="1">
    <source>
        <dbReference type="SAM" id="Phobius"/>
    </source>
</evidence>
<accession>A8PLB0</accession>